<dbReference type="EMBL" id="QPFP01000030">
    <property type="protein sequence ID" value="TEB28856.1"/>
    <property type="molecule type" value="Genomic_DNA"/>
</dbReference>
<dbReference type="SMART" id="SM00271">
    <property type="entry name" value="DnaJ"/>
    <property type="match status" value="1"/>
</dbReference>
<keyword evidence="1" id="KW-1133">Transmembrane helix</keyword>
<organism evidence="3 4">
    <name type="scientific">Coprinellus micaceus</name>
    <name type="common">Glistening ink-cap mushroom</name>
    <name type="synonym">Coprinus micaceus</name>
    <dbReference type="NCBI Taxonomy" id="71717"/>
    <lineage>
        <taxon>Eukaryota</taxon>
        <taxon>Fungi</taxon>
        <taxon>Dikarya</taxon>
        <taxon>Basidiomycota</taxon>
        <taxon>Agaricomycotina</taxon>
        <taxon>Agaricomycetes</taxon>
        <taxon>Agaricomycetidae</taxon>
        <taxon>Agaricales</taxon>
        <taxon>Agaricineae</taxon>
        <taxon>Psathyrellaceae</taxon>
        <taxon>Coprinellus</taxon>
    </lineage>
</organism>
<dbReference type="OrthoDB" id="445556at2759"/>
<dbReference type="PROSITE" id="PS50076">
    <property type="entry name" value="DNAJ_2"/>
    <property type="match status" value="1"/>
</dbReference>
<dbReference type="Gene3D" id="1.10.287.110">
    <property type="entry name" value="DnaJ domain"/>
    <property type="match status" value="1"/>
</dbReference>
<keyword evidence="4" id="KW-1185">Reference proteome</keyword>
<accession>A0A4Y7T3V2</accession>
<sequence length="317" mass="35741">MACLHTGTHARSILPHILCKSLSTPVTRHDPRGLSLKRQDRRFFGFGGNATSARVTPWWPPRSQKSLSHPGTPLHLRGYATILDDRTPPPGKVEFPFPPHAHPTPHEIFHLPRAATQAQIKARYYQLVRYHHPDSQHCRRLPGEQAHARFQKIVAAYDYLRGATSSPHPGAKRYGFDSGHSHFDPYLHELARRRRAQRAAYANRHWSEGFGARKEDDFDQNGSKERTILVFGVLALVIGLYPSFVLFPFHLQKNHKAAVVNLTQARNDAREMGEQRRTEIRKRVEGMQRGTVPMVAHSEFGGIVEDGNGSSSSVGKA</sequence>
<gene>
    <name evidence="3" type="ORF">FA13DRAFT_1632780</name>
</gene>
<dbReference type="Pfam" id="PF00226">
    <property type="entry name" value="DnaJ"/>
    <property type="match status" value="1"/>
</dbReference>
<keyword evidence="1" id="KW-0472">Membrane</keyword>
<dbReference type="InterPro" id="IPR001623">
    <property type="entry name" value="DnaJ_domain"/>
</dbReference>
<protein>
    <recommendedName>
        <fullName evidence="2">J domain-containing protein</fullName>
    </recommendedName>
</protein>
<evidence type="ECO:0000259" key="2">
    <source>
        <dbReference type="PROSITE" id="PS50076"/>
    </source>
</evidence>
<name>A0A4Y7T3V2_COPMI</name>
<feature type="domain" description="J" evidence="2">
    <location>
        <begin position="104"/>
        <end position="180"/>
    </location>
</feature>
<feature type="transmembrane region" description="Helical" evidence="1">
    <location>
        <begin position="228"/>
        <end position="247"/>
    </location>
</feature>
<keyword evidence="1" id="KW-0812">Transmembrane</keyword>
<proteinExistence type="predicted"/>
<dbReference type="SUPFAM" id="SSF46565">
    <property type="entry name" value="Chaperone J-domain"/>
    <property type="match status" value="1"/>
</dbReference>
<evidence type="ECO:0000313" key="4">
    <source>
        <dbReference type="Proteomes" id="UP000298030"/>
    </source>
</evidence>
<dbReference type="InterPro" id="IPR036869">
    <property type="entry name" value="J_dom_sf"/>
</dbReference>
<comment type="caution">
    <text evidence="3">The sequence shown here is derived from an EMBL/GenBank/DDBJ whole genome shotgun (WGS) entry which is preliminary data.</text>
</comment>
<evidence type="ECO:0000313" key="3">
    <source>
        <dbReference type="EMBL" id="TEB28856.1"/>
    </source>
</evidence>
<dbReference type="Proteomes" id="UP000298030">
    <property type="component" value="Unassembled WGS sequence"/>
</dbReference>
<evidence type="ECO:0000256" key="1">
    <source>
        <dbReference type="SAM" id="Phobius"/>
    </source>
</evidence>
<reference evidence="3 4" key="1">
    <citation type="journal article" date="2019" name="Nat. Ecol. Evol.">
        <title>Megaphylogeny resolves global patterns of mushroom evolution.</title>
        <authorList>
            <person name="Varga T."/>
            <person name="Krizsan K."/>
            <person name="Foldi C."/>
            <person name="Dima B."/>
            <person name="Sanchez-Garcia M."/>
            <person name="Sanchez-Ramirez S."/>
            <person name="Szollosi G.J."/>
            <person name="Szarkandi J.G."/>
            <person name="Papp V."/>
            <person name="Albert L."/>
            <person name="Andreopoulos W."/>
            <person name="Angelini C."/>
            <person name="Antonin V."/>
            <person name="Barry K.W."/>
            <person name="Bougher N.L."/>
            <person name="Buchanan P."/>
            <person name="Buyck B."/>
            <person name="Bense V."/>
            <person name="Catcheside P."/>
            <person name="Chovatia M."/>
            <person name="Cooper J."/>
            <person name="Damon W."/>
            <person name="Desjardin D."/>
            <person name="Finy P."/>
            <person name="Geml J."/>
            <person name="Haridas S."/>
            <person name="Hughes K."/>
            <person name="Justo A."/>
            <person name="Karasinski D."/>
            <person name="Kautmanova I."/>
            <person name="Kiss B."/>
            <person name="Kocsube S."/>
            <person name="Kotiranta H."/>
            <person name="LaButti K.M."/>
            <person name="Lechner B.E."/>
            <person name="Liimatainen K."/>
            <person name="Lipzen A."/>
            <person name="Lukacs Z."/>
            <person name="Mihaltcheva S."/>
            <person name="Morgado L.N."/>
            <person name="Niskanen T."/>
            <person name="Noordeloos M.E."/>
            <person name="Ohm R.A."/>
            <person name="Ortiz-Santana B."/>
            <person name="Ovrebo C."/>
            <person name="Racz N."/>
            <person name="Riley R."/>
            <person name="Savchenko A."/>
            <person name="Shiryaev A."/>
            <person name="Soop K."/>
            <person name="Spirin V."/>
            <person name="Szebenyi C."/>
            <person name="Tomsovsky M."/>
            <person name="Tulloss R.E."/>
            <person name="Uehling J."/>
            <person name="Grigoriev I.V."/>
            <person name="Vagvolgyi C."/>
            <person name="Papp T."/>
            <person name="Martin F.M."/>
            <person name="Miettinen O."/>
            <person name="Hibbett D.S."/>
            <person name="Nagy L.G."/>
        </authorList>
    </citation>
    <scope>NUCLEOTIDE SEQUENCE [LARGE SCALE GENOMIC DNA]</scope>
    <source>
        <strain evidence="3 4">FP101781</strain>
    </source>
</reference>
<dbReference type="CDD" id="cd06257">
    <property type="entry name" value="DnaJ"/>
    <property type="match status" value="1"/>
</dbReference>
<dbReference type="STRING" id="71717.A0A4Y7T3V2"/>
<dbReference type="AlphaFoldDB" id="A0A4Y7T3V2"/>